<accession>X1J2L6</accession>
<reference evidence="1" key="1">
    <citation type="journal article" date="2014" name="Front. Microbiol.">
        <title>High frequency of phylogenetically diverse reductive dehalogenase-homologous genes in deep subseafloor sedimentary metagenomes.</title>
        <authorList>
            <person name="Kawai M."/>
            <person name="Futagami T."/>
            <person name="Toyoda A."/>
            <person name="Takaki Y."/>
            <person name="Nishi S."/>
            <person name="Hori S."/>
            <person name="Arai W."/>
            <person name="Tsubouchi T."/>
            <person name="Morono Y."/>
            <person name="Uchiyama I."/>
            <person name="Ito T."/>
            <person name="Fujiyama A."/>
            <person name="Inagaki F."/>
            <person name="Takami H."/>
        </authorList>
    </citation>
    <scope>NUCLEOTIDE SEQUENCE</scope>
    <source>
        <strain evidence="1">Expedition CK06-06</strain>
    </source>
</reference>
<organism evidence="1">
    <name type="scientific">marine sediment metagenome</name>
    <dbReference type="NCBI Taxonomy" id="412755"/>
    <lineage>
        <taxon>unclassified sequences</taxon>
        <taxon>metagenomes</taxon>
        <taxon>ecological metagenomes</taxon>
    </lineage>
</organism>
<feature type="non-terminal residue" evidence="1">
    <location>
        <position position="1"/>
    </location>
</feature>
<dbReference type="AlphaFoldDB" id="X1J2L6"/>
<gene>
    <name evidence="1" type="ORF">S03H2_46178</name>
</gene>
<evidence type="ECO:0008006" key="2">
    <source>
        <dbReference type="Google" id="ProtNLM"/>
    </source>
</evidence>
<protein>
    <recommendedName>
        <fullName evidence="2">RagB/SusD family nutrient uptake outer membrane protein</fullName>
    </recommendedName>
</protein>
<evidence type="ECO:0000313" key="1">
    <source>
        <dbReference type="EMBL" id="GAH75765.1"/>
    </source>
</evidence>
<sequence>YLNQPLHGVNRDPAGGFTTFVIHNQIWNERNYLFPLYRGWLERNPAWMDPANQVDGRTMGQNPGY</sequence>
<proteinExistence type="predicted"/>
<dbReference type="EMBL" id="BARU01028977">
    <property type="protein sequence ID" value="GAH75765.1"/>
    <property type="molecule type" value="Genomic_DNA"/>
</dbReference>
<name>X1J2L6_9ZZZZ</name>
<comment type="caution">
    <text evidence="1">The sequence shown here is derived from an EMBL/GenBank/DDBJ whole genome shotgun (WGS) entry which is preliminary data.</text>
</comment>